<accession>A0A095YDE9</accession>
<gene>
    <name evidence="3" type="ORF">HMPREF2128_05195</name>
</gene>
<feature type="region of interest" description="Disordered" evidence="1">
    <location>
        <begin position="29"/>
        <end position="72"/>
    </location>
</feature>
<protein>
    <submittedName>
        <fullName evidence="3">Uncharacterized protein</fullName>
    </submittedName>
</protein>
<dbReference type="PROSITE" id="PS51257">
    <property type="entry name" value="PROKAR_LIPOPROTEIN"/>
    <property type="match status" value="1"/>
</dbReference>
<evidence type="ECO:0000256" key="1">
    <source>
        <dbReference type="SAM" id="MobiDB-lite"/>
    </source>
</evidence>
<proteinExistence type="predicted"/>
<feature type="chain" id="PRO_5039603279" evidence="2">
    <location>
        <begin position="23"/>
        <end position="249"/>
    </location>
</feature>
<dbReference type="AlphaFoldDB" id="A0A095YDE9"/>
<evidence type="ECO:0000256" key="2">
    <source>
        <dbReference type="SAM" id="SignalP"/>
    </source>
</evidence>
<sequence length="249" mass="26437">MLNKTKTARRTLAILAVPSLLAASLVGCSSNDGGDKKPAEEATQAAPQNSETPTESATPSTSGSSEKTPDGIADVQDADRDFIQLVKKNVGKDYQVADLKPYLQKPDLGNSKAGEECPVSAFGVAELVEDGSQIVTALKQQSSSESGVAMQGINVMKYTSGEQAENVLERVRKENENSACSKIEIQGQTVTNKPIEDKFGFDETAGFATNFAGRNVEYVYAVKGDYVVSMVGDVKKTAADAKKVYDALP</sequence>
<keyword evidence="2" id="KW-0732">Signal</keyword>
<organism evidence="3 4">
    <name type="scientific">Pseudoglutamicibacter albus DNF00011</name>
    <dbReference type="NCBI Taxonomy" id="1401063"/>
    <lineage>
        <taxon>Bacteria</taxon>
        <taxon>Bacillati</taxon>
        <taxon>Actinomycetota</taxon>
        <taxon>Actinomycetes</taxon>
        <taxon>Micrococcales</taxon>
        <taxon>Micrococcaceae</taxon>
        <taxon>Pseudoglutamicibacter</taxon>
    </lineage>
</organism>
<feature type="compositionally biased region" description="Low complexity" evidence="1">
    <location>
        <begin position="50"/>
        <end position="66"/>
    </location>
</feature>
<evidence type="ECO:0000313" key="3">
    <source>
        <dbReference type="EMBL" id="KGF20470.1"/>
    </source>
</evidence>
<comment type="caution">
    <text evidence="3">The sequence shown here is derived from an EMBL/GenBank/DDBJ whole genome shotgun (WGS) entry which is preliminary data.</text>
</comment>
<dbReference type="RefSeq" id="WP_035755775.1">
    <property type="nucleotide sequence ID" value="NZ_JRNH01000014.1"/>
</dbReference>
<feature type="signal peptide" evidence="2">
    <location>
        <begin position="1"/>
        <end position="22"/>
    </location>
</feature>
<dbReference type="Proteomes" id="UP000053528">
    <property type="component" value="Unassembled WGS sequence"/>
</dbReference>
<evidence type="ECO:0000313" key="4">
    <source>
        <dbReference type="Proteomes" id="UP000053528"/>
    </source>
</evidence>
<name>A0A095YDE9_9MICC</name>
<reference evidence="3 4" key="1">
    <citation type="submission" date="2014-07" db="EMBL/GenBank/DDBJ databases">
        <authorList>
            <person name="McCorrison J."/>
            <person name="Sanka R."/>
            <person name="Torralba M."/>
            <person name="Gillis M."/>
            <person name="Haft D.H."/>
            <person name="Methe B."/>
            <person name="Sutton G."/>
            <person name="Nelson K.E."/>
        </authorList>
    </citation>
    <scope>NUCLEOTIDE SEQUENCE [LARGE SCALE GENOMIC DNA]</scope>
    <source>
        <strain evidence="3 4">DNF00011</strain>
    </source>
</reference>
<dbReference type="EMBL" id="JRNH01000014">
    <property type="protein sequence ID" value="KGF20470.1"/>
    <property type="molecule type" value="Genomic_DNA"/>
</dbReference>